<dbReference type="AlphaFoldDB" id="A0A9W6KYK0"/>
<dbReference type="Pfam" id="PF26571">
    <property type="entry name" value="VldE"/>
    <property type="match status" value="1"/>
</dbReference>
<evidence type="ECO:0000313" key="3">
    <source>
        <dbReference type="Proteomes" id="UP001143463"/>
    </source>
</evidence>
<sequence length="201" mass="21072">MRGAVGLGALAMAGLLVLVLGLAGLTGSLLTDRPAPGGPASIENLRIPPPFVGPTTGCTVDDPTTSGCLTPQTRHLYDELVATFGPPGPDRPIRATTCWDPHPWNPTSDHPKGRACDIFPTRAGTFPQGAELQTGWSVATWLRAHADALGVGYLIWQGRFWNSRTGDGPGAWGTPYTGGGVYDPTDATGGHFDHVHISVRA</sequence>
<name>A0A9W6KYK0_9PSEU</name>
<evidence type="ECO:0000313" key="2">
    <source>
        <dbReference type="EMBL" id="GLL10487.1"/>
    </source>
</evidence>
<organism evidence="2 3">
    <name type="scientific">Pseudonocardia halophobica</name>
    <dbReference type="NCBI Taxonomy" id="29401"/>
    <lineage>
        <taxon>Bacteria</taxon>
        <taxon>Bacillati</taxon>
        <taxon>Actinomycetota</taxon>
        <taxon>Actinomycetes</taxon>
        <taxon>Pseudonocardiales</taxon>
        <taxon>Pseudonocardiaceae</taxon>
        <taxon>Pseudonocardia</taxon>
    </lineage>
</organism>
<gene>
    <name evidence="2" type="ORF">GCM10017577_16270</name>
</gene>
<dbReference type="EMBL" id="BSFQ01000005">
    <property type="protein sequence ID" value="GLL10487.1"/>
    <property type="molecule type" value="Genomic_DNA"/>
</dbReference>
<protein>
    <recommendedName>
        <fullName evidence="1">ARB-07466-like C-terminal domain-containing protein</fullName>
    </recommendedName>
</protein>
<dbReference type="InterPro" id="IPR058593">
    <property type="entry name" value="ARB_07466-like_C"/>
</dbReference>
<evidence type="ECO:0000259" key="1">
    <source>
        <dbReference type="Pfam" id="PF26571"/>
    </source>
</evidence>
<reference evidence="2" key="2">
    <citation type="submission" date="2023-01" db="EMBL/GenBank/DDBJ databases">
        <authorList>
            <person name="Sun Q."/>
            <person name="Evtushenko L."/>
        </authorList>
    </citation>
    <scope>NUCLEOTIDE SEQUENCE</scope>
    <source>
        <strain evidence="2">VKM Ac-1069</strain>
    </source>
</reference>
<accession>A0A9W6KYK0</accession>
<reference evidence="2" key="1">
    <citation type="journal article" date="2014" name="Int. J. Syst. Evol. Microbiol.">
        <title>Complete genome sequence of Corynebacterium casei LMG S-19264T (=DSM 44701T), isolated from a smear-ripened cheese.</title>
        <authorList>
            <consortium name="US DOE Joint Genome Institute (JGI-PGF)"/>
            <person name="Walter F."/>
            <person name="Albersmeier A."/>
            <person name="Kalinowski J."/>
            <person name="Ruckert C."/>
        </authorList>
    </citation>
    <scope>NUCLEOTIDE SEQUENCE</scope>
    <source>
        <strain evidence="2">VKM Ac-1069</strain>
    </source>
</reference>
<proteinExistence type="predicted"/>
<feature type="domain" description="ARB-07466-like C-terminal" evidence="1">
    <location>
        <begin position="66"/>
        <end position="168"/>
    </location>
</feature>
<comment type="caution">
    <text evidence="2">The sequence shown here is derived from an EMBL/GenBank/DDBJ whole genome shotgun (WGS) entry which is preliminary data.</text>
</comment>
<dbReference type="RefSeq" id="WP_037040891.1">
    <property type="nucleotide sequence ID" value="NZ_BAAAUZ010000002.1"/>
</dbReference>
<keyword evidence="3" id="KW-1185">Reference proteome</keyword>
<dbReference type="Proteomes" id="UP001143463">
    <property type="component" value="Unassembled WGS sequence"/>
</dbReference>